<dbReference type="AlphaFoldDB" id="A0A5E4F4T5"/>
<dbReference type="Gramene" id="VVA23125">
    <property type="protein sequence ID" value="VVA23125"/>
    <property type="gene ID" value="Prudul26B018075"/>
</dbReference>
<name>A0A5E4F4T5_PRUDU</name>
<dbReference type="SUPFAM" id="SSF117281">
    <property type="entry name" value="Kelch motif"/>
    <property type="match status" value="1"/>
</dbReference>
<reference evidence="3" key="1">
    <citation type="journal article" date="2020" name="Plant J.">
        <title>Transposons played a major role in the diversification between the closely related almond and peach genomes: results from the almond genome sequence.</title>
        <authorList>
            <person name="Alioto T."/>
            <person name="Alexiou K.G."/>
            <person name="Bardil A."/>
            <person name="Barteri F."/>
            <person name="Castanera R."/>
            <person name="Cruz F."/>
            <person name="Dhingra A."/>
            <person name="Duval H."/>
            <person name="Fernandez I Marti A."/>
            <person name="Frias L."/>
            <person name="Galan B."/>
            <person name="Garcia J.L."/>
            <person name="Howad W."/>
            <person name="Gomez-Garrido J."/>
            <person name="Gut M."/>
            <person name="Julca I."/>
            <person name="Morata J."/>
            <person name="Puigdomenech P."/>
            <person name="Ribeca P."/>
            <person name="Rubio Cabetas M.J."/>
            <person name="Vlasova A."/>
            <person name="Wirthensohn M."/>
            <person name="Garcia-Mas J."/>
            <person name="Gabaldon T."/>
            <person name="Casacuberta J.M."/>
            <person name="Arus P."/>
        </authorList>
    </citation>
    <scope>NUCLEOTIDE SEQUENCE [LARGE SCALE GENOMIC DNA]</scope>
    <source>
        <strain evidence="3">cv. Texas</strain>
    </source>
</reference>
<organism evidence="2 3">
    <name type="scientific">Prunus dulcis</name>
    <name type="common">Almond</name>
    <name type="synonym">Amygdalus dulcis</name>
    <dbReference type="NCBI Taxonomy" id="3755"/>
    <lineage>
        <taxon>Eukaryota</taxon>
        <taxon>Viridiplantae</taxon>
        <taxon>Streptophyta</taxon>
        <taxon>Embryophyta</taxon>
        <taxon>Tracheophyta</taxon>
        <taxon>Spermatophyta</taxon>
        <taxon>Magnoliopsida</taxon>
        <taxon>eudicotyledons</taxon>
        <taxon>Gunneridae</taxon>
        <taxon>Pentapetalae</taxon>
        <taxon>rosids</taxon>
        <taxon>fabids</taxon>
        <taxon>Rosales</taxon>
        <taxon>Rosaceae</taxon>
        <taxon>Amygdaloideae</taxon>
        <taxon>Amygdaleae</taxon>
        <taxon>Prunus</taxon>
    </lineage>
</organism>
<dbReference type="InterPro" id="IPR015915">
    <property type="entry name" value="Kelch-typ_b-propeller"/>
</dbReference>
<dbReference type="Gene3D" id="2.120.10.80">
    <property type="entry name" value="Kelch-type beta propeller"/>
    <property type="match status" value="1"/>
</dbReference>
<protein>
    <submittedName>
        <fullName evidence="2">PREDICTED: PRUPE_6G083000</fullName>
    </submittedName>
</protein>
<dbReference type="InParanoid" id="A0A5E4F4T5"/>
<evidence type="ECO:0000256" key="1">
    <source>
        <dbReference type="SAM" id="MobiDB-lite"/>
    </source>
</evidence>
<gene>
    <name evidence="2" type="ORF">ALMOND_2B018075</name>
</gene>
<dbReference type="Proteomes" id="UP000327085">
    <property type="component" value="Chromosome 6"/>
</dbReference>
<sequence>MAAKREEARKPRLGMEKLKDHPDPSDKSKKVLYFCFSEYCLGTGNVYYIHAFDLEKNCHVLPLAESIEVGRTMGCAPVIMGSGVHSSKIILAGGIRPIFDGLANFIPNPCRRVLEFDTAIMKSHIPLSIQHHGDLQHGKTHPHVVEHRENLYVLSVLTGEGFEMFDPKYDKWVTLPETPFFHRRYRGHHTDSVVVGSNIFVSCLSSIYRFDMADSRQIWKEHSFTNCTALPYGWDEKTLALEMSDGDWLIFTCFPELSYDPHEIKDNPCCDDYDCNNSNMDDYLPYRHQLVPDRHFEWHGTSLPAYIMSKDFTSLTPIQPLRLPDDLLPNQPGCERLRDLYMAKPREIDYRIVHLGGQEICLVLSIDTGFEPNGRVLRKMPIFVASFEFQLSDSKDVLTIKTGSSSVQCFLLGAHSSATKLSMCGAFWL</sequence>
<feature type="region of interest" description="Disordered" evidence="1">
    <location>
        <begin position="1"/>
        <end position="26"/>
    </location>
</feature>
<dbReference type="OMA" id="NDWCELA"/>
<proteinExistence type="predicted"/>
<evidence type="ECO:0000313" key="2">
    <source>
        <dbReference type="EMBL" id="VVA23125.1"/>
    </source>
</evidence>
<evidence type="ECO:0000313" key="3">
    <source>
        <dbReference type="Proteomes" id="UP000327085"/>
    </source>
</evidence>
<dbReference type="EMBL" id="CABIKO010000067">
    <property type="protein sequence ID" value="VVA23125.1"/>
    <property type="molecule type" value="Genomic_DNA"/>
</dbReference>
<accession>A0A5E4F4T5</accession>